<evidence type="ECO:0000313" key="9">
    <source>
        <dbReference type="Proteomes" id="UP000694251"/>
    </source>
</evidence>
<dbReference type="InterPro" id="IPR005150">
    <property type="entry name" value="Cellulose_synth"/>
</dbReference>
<organism evidence="8 9">
    <name type="scientific">Arabidopsis suecica</name>
    <name type="common">Swedish thale-cress</name>
    <name type="synonym">Cardaminopsis suecica</name>
    <dbReference type="NCBI Taxonomy" id="45249"/>
    <lineage>
        <taxon>Eukaryota</taxon>
        <taxon>Viridiplantae</taxon>
        <taxon>Streptophyta</taxon>
        <taxon>Embryophyta</taxon>
        <taxon>Tracheophyta</taxon>
        <taxon>Spermatophyta</taxon>
        <taxon>Magnoliopsida</taxon>
        <taxon>eudicotyledons</taxon>
        <taxon>Gunneridae</taxon>
        <taxon>Pentapetalae</taxon>
        <taxon>rosids</taxon>
        <taxon>malvids</taxon>
        <taxon>Brassicales</taxon>
        <taxon>Brassicaceae</taxon>
        <taxon>Camelineae</taxon>
        <taxon>Arabidopsis</taxon>
    </lineage>
</organism>
<reference evidence="8 9" key="1">
    <citation type="submission" date="2020-12" db="EMBL/GenBank/DDBJ databases">
        <title>Concerted genomic and epigenomic changes stabilize Arabidopsis allopolyploids.</title>
        <authorList>
            <person name="Chen Z."/>
        </authorList>
    </citation>
    <scope>NUCLEOTIDE SEQUENCE [LARGE SCALE GENOMIC DNA]</scope>
    <source>
        <strain evidence="8">As9502</strain>
        <tissue evidence="8">Leaf</tissue>
    </source>
</reference>
<feature type="binding site" evidence="7">
    <location>
        <position position="2"/>
    </location>
    <ligand>
        <name>UDP-alpha-D-glucose</name>
        <dbReference type="ChEBI" id="CHEBI:58885"/>
    </ligand>
</feature>
<keyword evidence="2" id="KW-0328">Glycosyltransferase</keyword>
<evidence type="ECO:0000256" key="7">
    <source>
        <dbReference type="PIRSR" id="PIRSR605150-2"/>
    </source>
</evidence>
<sequence>MKEPPLVTANTLYSILVVDYSVDKFMCSPDLLLLGCIPWTLCEDNNLLDVLILVQELVLLGCFSRVSYWISVHD</sequence>
<comment type="caution">
    <text evidence="8">The sequence shown here is derived from an EMBL/GenBank/DDBJ whole genome shotgun (WGS) entry which is preliminary data.</text>
</comment>
<name>A0A8T1ZXA8_ARASU</name>
<comment type="subcellular location">
    <subcellularLocation>
        <location evidence="1">Endomembrane system</location>
    </subcellularLocation>
</comment>
<dbReference type="OrthoDB" id="72851at2759"/>
<evidence type="ECO:0000256" key="6">
    <source>
        <dbReference type="ARBA" id="ARBA00023136"/>
    </source>
</evidence>
<keyword evidence="3" id="KW-0808">Transferase</keyword>
<keyword evidence="9" id="KW-1185">Reference proteome</keyword>
<evidence type="ECO:0000256" key="5">
    <source>
        <dbReference type="ARBA" id="ARBA00022989"/>
    </source>
</evidence>
<dbReference type="GO" id="GO:0016760">
    <property type="term" value="F:cellulose synthase (UDP-forming) activity"/>
    <property type="evidence" value="ECO:0007669"/>
    <property type="project" value="InterPro"/>
</dbReference>
<evidence type="ECO:0000256" key="1">
    <source>
        <dbReference type="ARBA" id="ARBA00004308"/>
    </source>
</evidence>
<keyword evidence="6" id="KW-0472">Membrane</keyword>
<proteinExistence type="predicted"/>
<dbReference type="Pfam" id="PF03552">
    <property type="entry name" value="Cellulose_synt"/>
    <property type="match status" value="1"/>
</dbReference>
<dbReference type="GO" id="GO:0012505">
    <property type="term" value="C:endomembrane system"/>
    <property type="evidence" value="ECO:0007669"/>
    <property type="project" value="UniProtKB-SubCell"/>
</dbReference>
<dbReference type="Proteomes" id="UP000694251">
    <property type="component" value="Chromosome 10"/>
</dbReference>
<accession>A0A8T1ZXA8</accession>
<dbReference type="GO" id="GO:0016020">
    <property type="term" value="C:membrane"/>
    <property type="evidence" value="ECO:0007669"/>
    <property type="project" value="InterPro"/>
</dbReference>
<dbReference type="AlphaFoldDB" id="A0A8T1ZXA8"/>
<evidence type="ECO:0000256" key="3">
    <source>
        <dbReference type="ARBA" id="ARBA00022679"/>
    </source>
</evidence>
<evidence type="ECO:0000256" key="2">
    <source>
        <dbReference type="ARBA" id="ARBA00022676"/>
    </source>
</evidence>
<evidence type="ECO:0000313" key="8">
    <source>
        <dbReference type="EMBL" id="KAG7564269.1"/>
    </source>
</evidence>
<dbReference type="EMBL" id="JAEFBJ010000010">
    <property type="protein sequence ID" value="KAG7564269.1"/>
    <property type="molecule type" value="Genomic_DNA"/>
</dbReference>
<keyword evidence="4" id="KW-0812">Transmembrane</keyword>
<keyword evidence="5" id="KW-1133">Transmembrane helix</keyword>
<feature type="binding site" evidence="7">
    <location>
        <position position="3"/>
    </location>
    <ligand>
        <name>UDP-alpha-D-glucose</name>
        <dbReference type="ChEBI" id="CHEBI:58885"/>
    </ligand>
</feature>
<dbReference type="GO" id="GO:0030244">
    <property type="term" value="P:cellulose biosynthetic process"/>
    <property type="evidence" value="ECO:0007669"/>
    <property type="project" value="InterPro"/>
</dbReference>
<protein>
    <submittedName>
        <fullName evidence="8">Inorganic pyrophosphatase superfamily</fullName>
    </submittedName>
</protein>
<gene>
    <name evidence="8" type="ORF">ISN44_As10g010390</name>
</gene>
<evidence type="ECO:0000256" key="4">
    <source>
        <dbReference type="ARBA" id="ARBA00022692"/>
    </source>
</evidence>